<dbReference type="Proteomes" id="UP000515489">
    <property type="component" value="Chromosome"/>
</dbReference>
<evidence type="ECO:0000313" key="1">
    <source>
        <dbReference type="EMBL" id="QNH61975.1"/>
    </source>
</evidence>
<keyword evidence="2" id="KW-1185">Reference proteome</keyword>
<proteinExistence type="predicted"/>
<dbReference type="AlphaFoldDB" id="A0A7G7W6I2"/>
<organism evidence="1 2">
    <name type="scientific">Hymenobacter sediminicola</name>
    <dbReference type="NCBI Taxonomy" id="2761579"/>
    <lineage>
        <taxon>Bacteria</taxon>
        <taxon>Pseudomonadati</taxon>
        <taxon>Bacteroidota</taxon>
        <taxon>Cytophagia</taxon>
        <taxon>Cytophagales</taxon>
        <taxon>Hymenobacteraceae</taxon>
        <taxon>Hymenobacter</taxon>
    </lineage>
</organism>
<dbReference type="KEGG" id="hsk:H4317_17810"/>
<dbReference type="EMBL" id="CP060202">
    <property type="protein sequence ID" value="QNH61975.1"/>
    <property type="molecule type" value="Genomic_DNA"/>
</dbReference>
<protein>
    <submittedName>
        <fullName evidence="1">Uncharacterized protein</fullName>
    </submittedName>
</protein>
<name>A0A7G7W6I2_9BACT</name>
<evidence type="ECO:0000313" key="2">
    <source>
        <dbReference type="Proteomes" id="UP000515489"/>
    </source>
</evidence>
<reference evidence="1 2" key="1">
    <citation type="submission" date="2020-08" db="EMBL/GenBank/DDBJ databases">
        <title>Hymenobacter sp. S2-20-2 genome sequencing.</title>
        <authorList>
            <person name="Jin L."/>
        </authorList>
    </citation>
    <scope>NUCLEOTIDE SEQUENCE [LARGE SCALE GENOMIC DNA]</scope>
    <source>
        <strain evidence="1 2">S2-20-2</strain>
    </source>
</reference>
<gene>
    <name evidence="1" type="ORF">H4317_17810</name>
</gene>
<dbReference type="RefSeq" id="WP_185887893.1">
    <property type="nucleotide sequence ID" value="NZ_CP060202.1"/>
</dbReference>
<sequence>MHTLRSRLALLLLLCFTRVLLPEAWILSLHSHEHTTEEPAQIPGAFKGKAVLSVKHQHCDVDHFYDVPFQPAPPVELPVLVATYQAALATPATSVWFSATRSTADLRGPPCQS</sequence>
<accession>A0A7G7W6I2</accession>